<feature type="chain" id="PRO_5029606359" evidence="1">
    <location>
        <begin position="28"/>
        <end position="186"/>
    </location>
</feature>
<dbReference type="EMBL" id="WJYA01000006">
    <property type="protein sequence ID" value="MTE27503.1"/>
    <property type="molecule type" value="Genomic_DNA"/>
</dbReference>
<protein>
    <submittedName>
        <fullName evidence="2">DUF4252 domain-containing protein</fullName>
    </submittedName>
</protein>
<proteinExistence type="predicted"/>
<gene>
    <name evidence="2" type="ORF">F1003_11225</name>
</gene>
<sequence length="186" mass="20878">MTNKIMIQSIKKSMVLLLLAVAFTSCNQGPTLQTYFVDNELKPGFISGDIPASFIDVEKVELTDEQKEAYESVDKLNILAFTLGEDNKEEYKVELEKVKAILKDSKYQELMRGGNTKDGKFMVKFIGDVENIDELIVFGNANDKGFVVARVLGDDMNAGKLMSLQSVLKDMNFDDSNLNGIKHFFK</sequence>
<feature type="signal peptide" evidence="1">
    <location>
        <begin position="1"/>
        <end position="27"/>
    </location>
</feature>
<dbReference type="Pfam" id="PF14060">
    <property type="entry name" value="DUF4252"/>
    <property type="match status" value="1"/>
</dbReference>
<accession>A0A7K1GED3</accession>
<dbReference type="InterPro" id="IPR025348">
    <property type="entry name" value="DUF4252"/>
</dbReference>
<reference evidence="2 3" key="1">
    <citation type="submission" date="2019-11" db="EMBL/GenBank/DDBJ databases">
        <title>Winogradskyella ouciana sp. nov., isolated from the hadal seawater of the Mariana Trench.</title>
        <authorList>
            <person name="Liu R."/>
        </authorList>
    </citation>
    <scope>NUCLEOTIDE SEQUENCE [LARGE SCALE GENOMIC DNA]</scope>
    <source>
        <strain evidence="2 3">ZXX205</strain>
    </source>
</reference>
<name>A0A7K1GED3_9FLAO</name>
<evidence type="ECO:0000313" key="2">
    <source>
        <dbReference type="EMBL" id="MTE27503.1"/>
    </source>
</evidence>
<organism evidence="2 3">
    <name type="scientific">Winogradskyella ouciana</name>
    <dbReference type="NCBI Taxonomy" id="2608631"/>
    <lineage>
        <taxon>Bacteria</taxon>
        <taxon>Pseudomonadati</taxon>
        <taxon>Bacteroidota</taxon>
        <taxon>Flavobacteriia</taxon>
        <taxon>Flavobacteriales</taxon>
        <taxon>Flavobacteriaceae</taxon>
        <taxon>Winogradskyella</taxon>
    </lineage>
</organism>
<dbReference type="Proteomes" id="UP000447545">
    <property type="component" value="Unassembled WGS sequence"/>
</dbReference>
<comment type="caution">
    <text evidence="2">The sequence shown here is derived from an EMBL/GenBank/DDBJ whole genome shotgun (WGS) entry which is preliminary data.</text>
</comment>
<keyword evidence="1" id="KW-0732">Signal</keyword>
<evidence type="ECO:0000256" key="1">
    <source>
        <dbReference type="SAM" id="SignalP"/>
    </source>
</evidence>
<keyword evidence="3" id="KW-1185">Reference proteome</keyword>
<evidence type="ECO:0000313" key="3">
    <source>
        <dbReference type="Proteomes" id="UP000447545"/>
    </source>
</evidence>
<dbReference type="AlphaFoldDB" id="A0A7K1GED3"/>
<dbReference type="PROSITE" id="PS51257">
    <property type="entry name" value="PROKAR_LIPOPROTEIN"/>
    <property type="match status" value="1"/>
</dbReference>